<reference evidence="2" key="1">
    <citation type="submission" date="2021-05" db="EMBL/GenBank/DDBJ databases">
        <title>Complete genome sequence of Pseudomonas seleniipraecipitans strain D1-6.</title>
        <authorList>
            <person name="Lafi F."/>
            <person name="Eida A."/>
            <person name="Alam I."/>
            <person name="Hert H."/>
            <person name="Saad M."/>
        </authorList>
    </citation>
    <scope>NUCLEOTIDE SEQUENCE</scope>
    <source>
        <strain evidence="2">D1-6</strain>
    </source>
</reference>
<organism evidence="2 3">
    <name type="scientific">Phytopseudomonas seleniipraecipitans</name>
    <dbReference type="NCBI Taxonomy" id="640205"/>
    <lineage>
        <taxon>Bacteria</taxon>
        <taxon>Pseudomonadati</taxon>
        <taxon>Pseudomonadota</taxon>
        <taxon>Gammaproteobacteria</taxon>
        <taxon>Pseudomonadales</taxon>
        <taxon>Pseudomonadaceae</taxon>
        <taxon>Phytopseudomonas</taxon>
    </lineage>
</organism>
<evidence type="ECO:0000313" key="3">
    <source>
        <dbReference type="Proteomes" id="UP000887421"/>
    </source>
</evidence>
<feature type="region of interest" description="Disordered" evidence="1">
    <location>
        <begin position="21"/>
        <end position="43"/>
    </location>
</feature>
<proteinExistence type="predicted"/>
<dbReference type="RefSeq" id="WP_083328688.1">
    <property type="nucleotide sequence ID" value="NZ_CP076114.1"/>
</dbReference>
<keyword evidence="3" id="KW-1185">Reference proteome</keyword>
<gene>
    <name evidence="2" type="ORF">D16iCDA_06165</name>
</gene>
<evidence type="ECO:0000313" key="2">
    <source>
        <dbReference type="EMBL" id="UUD65253.1"/>
    </source>
</evidence>
<dbReference type="Pfam" id="PF12088">
    <property type="entry name" value="DUF3565"/>
    <property type="match status" value="1"/>
</dbReference>
<sequence>METALLAAICMGANLLLGENERESVTKGSAESDPTPDGRAASGSVLVGFEQDHDGHWVAVLSCGHTQHLRHQPPWQNRAWVLDAAQRRARIGTNFNCGWCAAASAEMPIHAKDF</sequence>
<dbReference type="EMBL" id="CP076114">
    <property type="protein sequence ID" value="UUD65253.1"/>
    <property type="molecule type" value="Genomic_DNA"/>
</dbReference>
<name>A0ABY5JB20_9GAMM</name>
<dbReference type="InterPro" id="IPR021948">
    <property type="entry name" value="DUF3565"/>
</dbReference>
<dbReference type="Proteomes" id="UP000887421">
    <property type="component" value="Chromosome"/>
</dbReference>
<protein>
    <submittedName>
        <fullName evidence="2">DUF3565 domain-containing protein</fullName>
    </submittedName>
</protein>
<accession>A0ABY5JB20</accession>
<evidence type="ECO:0000256" key="1">
    <source>
        <dbReference type="SAM" id="MobiDB-lite"/>
    </source>
</evidence>